<sequence length="327" mass="39486">MIHTFKLMFELHYQEVQDLQRRHNIKYTQLNKYFEGVFPGVTMTISHSGYGKWMLYMVVDAIELLGKPDITEDDYINIKKEIKYMLWHVVRHSSHYRNHTLLRIDYRYDVLMKDKNNRMLLMDLYKKLTSSYRFQKKYLGKLEHGVFQPYKTTVYHSSNSVESMVYLKEEERIDKGEKVASYEKDIVRYEVHVMRDHLYYMEKKSTNARRPRKLREYMKEEVYKEYFQKYMSHIYHSGDFYKIDEARKKLTKSSLSTQNKIKLIDFLKQISSHSVDTPLKNKKMSKGTYNSRLALLRKEGIHPVLIPKNYQPKAPSILKNPLNRFPR</sequence>
<reference evidence="2" key="1">
    <citation type="journal article" date="2019" name="Int. J. Syst. Evol. Microbiol.">
        <title>The Global Catalogue of Microorganisms (GCM) 10K type strain sequencing project: providing services to taxonomists for standard genome sequencing and annotation.</title>
        <authorList>
            <consortium name="The Broad Institute Genomics Platform"/>
            <consortium name="The Broad Institute Genome Sequencing Center for Infectious Disease"/>
            <person name="Wu L."/>
            <person name="Ma J."/>
        </authorList>
    </citation>
    <scope>NUCLEOTIDE SEQUENCE [LARGE SCALE GENOMIC DNA]</scope>
    <source>
        <strain evidence="2">CGMCC 1.12376</strain>
    </source>
</reference>
<dbReference type="EMBL" id="JBHUDE010000009">
    <property type="protein sequence ID" value="MFD1606539.1"/>
    <property type="molecule type" value="Genomic_DNA"/>
</dbReference>
<evidence type="ECO:0000313" key="2">
    <source>
        <dbReference type="Proteomes" id="UP001597221"/>
    </source>
</evidence>
<protein>
    <submittedName>
        <fullName evidence="1">Uncharacterized protein</fullName>
    </submittedName>
</protein>
<dbReference type="RefSeq" id="WP_209973895.1">
    <property type="nucleotide sequence ID" value="NZ_JBHUDE010000009.1"/>
</dbReference>
<name>A0ABW4HLQ9_9BACI</name>
<keyword evidence="2" id="KW-1185">Reference proteome</keyword>
<proteinExistence type="predicted"/>
<dbReference type="Proteomes" id="UP001597221">
    <property type="component" value="Unassembled WGS sequence"/>
</dbReference>
<comment type="caution">
    <text evidence="1">The sequence shown here is derived from an EMBL/GenBank/DDBJ whole genome shotgun (WGS) entry which is preliminary data.</text>
</comment>
<organism evidence="1 2">
    <name type="scientific">Oceanobacillus luteolus</name>
    <dbReference type="NCBI Taxonomy" id="1274358"/>
    <lineage>
        <taxon>Bacteria</taxon>
        <taxon>Bacillati</taxon>
        <taxon>Bacillota</taxon>
        <taxon>Bacilli</taxon>
        <taxon>Bacillales</taxon>
        <taxon>Bacillaceae</taxon>
        <taxon>Oceanobacillus</taxon>
    </lineage>
</organism>
<evidence type="ECO:0000313" key="1">
    <source>
        <dbReference type="EMBL" id="MFD1606539.1"/>
    </source>
</evidence>
<gene>
    <name evidence="1" type="ORF">ACFSBH_02525</name>
</gene>
<accession>A0ABW4HLQ9</accession>